<dbReference type="Proteomes" id="UP001164653">
    <property type="component" value="Chromosome"/>
</dbReference>
<accession>A0A9E8NBP0</accession>
<dbReference type="NCBIfam" id="TIGR04183">
    <property type="entry name" value="Por_Secre_tail"/>
    <property type="match status" value="1"/>
</dbReference>
<protein>
    <submittedName>
        <fullName evidence="2">T9SS type A sorting domain-containing protein</fullName>
    </submittedName>
</protein>
<dbReference type="KEGG" id="dpf:ON006_06965"/>
<sequence length="367" mass="40304">MKSVYRIILLLLLITPVCYATHIKGGEISASYVSGQTYNIKVRLYLDAGNEASSGQSTVNVCFGDGSIKEFTRVQTGTISGSSKVSYSDYIGTHTYGSIGTYQISVSLQNRSSGLINLPNSEQTPFFLWTVINTQLANNTPVMPYPVFEAGVRQLFSIDLKPSVQDQDSVTVKVSRLSKASPGTCGVRMADHSYLFPNEISSSGVFKVDAANKRLVWQAPEVVGNYAYAMVVSEWRDGIVISEMYREGLISVVDRPGETVEVLPYESSEFGGLITSAPQVDSPEVSMAIEAYPVPAEDFVTVKAYSKTRAVIRLQLIDIKGRVIREITSKSPVILVQEEFDVRNLSRGLYIIRADNSAHSVTQKIIH</sequence>
<feature type="domain" description="Secretion system C-terminal sorting" evidence="1">
    <location>
        <begin position="292"/>
        <end position="366"/>
    </location>
</feature>
<evidence type="ECO:0000313" key="3">
    <source>
        <dbReference type="Proteomes" id="UP001164653"/>
    </source>
</evidence>
<dbReference type="EMBL" id="CP112998">
    <property type="protein sequence ID" value="WAC13690.1"/>
    <property type="molecule type" value="Genomic_DNA"/>
</dbReference>
<reference evidence="2" key="1">
    <citation type="submission" date="2022-11" db="EMBL/GenBank/DDBJ databases">
        <title>Dyadobacter pollutisoli sp. nov., isolated from plastic dumped soil.</title>
        <authorList>
            <person name="Kim J.M."/>
            <person name="Kim K.R."/>
            <person name="Lee J.K."/>
            <person name="Hao L."/>
            <person name="Jeon C.O."/>
        </authorList>
    </citation>
    <scope>NUCLEOTIDE SEQUENCE</scope>
    <source>
        <strain evidence="2">U1</strain>
    </source>
</reference>
<name>A0A9E8NBP0_9BACT</name>
<dbReference type="RefSeq" id="WP_244819202.1">
    <property type="nucleotide sequence ID" value="NZ_CP112998.1"/>
</dbReference>
<dbReference type="AlphaFoldDB" id="A0A9E8NBP0"/>
<proteinExistence type="predicted"/>
<dbReference type="InterPro" id="IPR026444">
    <property type="entry name" value="Secre_tail"/>
</dbReference>
<dbReference type="Pfam" id="PF18962">
    <property type="entry name" value="Por_Secre_tail"/>
    <property type="match status" value="1"/>
</dbReference>
<organism evidence="2 3">
    <name type="scientific">Dyadobacter pollutisoli</name>
    <dbReference type="NCBI Taxonomy" id="2910158"/>
    <lineage>
        <taxon>Bacteria</taxon>
        <taxon>Pseudomonadati</taxon>
        <taxon>Bacteroidota</taxon>
        <taxon>Cytophagia</taxon>
        <taxon>Cytophagales</taxon>
        <taxon>Spirosomataceae</taxon>
        <taxon>Dyadobacter</taxon>
    </lineage>
</organism>
<evidence type="ECO:0000259" key="1">
    <source>
        <dbReference type="Pfam" id="PF18962"/>
    </source>
</evidence>
<evidence type="ECO:0000313" key="2">
    <source>
        <dbReference type="EMBL" id="WAC13690.1"/>
    </source>
</evidence>
<keyword evidence="3" id="KW-1185">Reference proteome</keyword>
<gene>
    <name evidence="2" type="ORF">ON006_06965</name>
</gene>